<dbReference type="UniPathway" id="UPA00074">
    <property type="reaction ID" value="UER00126"/>
</dbReference>
<dbReference type="Pfam" id="PF00551">
    <property type="entry name" value="Formyl_trans_N"/>
    <property type="match status" value="1"/>
</dbReference>
<evidence type="ECO:0000256" key="5">
    <source>
        <dbReference type="ARBA" id="ARBA00047664"/>
    </source>
</evidence>
<feature type="active site" description="Proton donor" evidence="6">
    <location>
        <position position="103"/>
    </location>
</feature>
<dbReference type="InterPro" id="IPR004607">
    <property type="entry name" value="GART"/>
</dbReference>
<dbReference type="InterPro" id="IPR002376">
    <property type="entry name" value="Formyl_transf_N"/>
</dbReference>
<feature type="domain" description="Formyl transferase N-terminal" evidence="7">
    <location>
        <begin position="2"/>
        <end position="181"/>
    </location>
</feature>
<comment type="catalytic activity">
    <reaction evidence="5 6">
        <text>N(1)-(5-phospho-beta-D-ribosyl)glycinamide + (6R)-10-formyltetrahydrofolate = N(2)-formyl-N(1)-(5-phospho-beta-D-ribosyl)glycinamide + (6S)-5,6,7,8-tetrahydrofolate + H(+)</text>
        <dbReference type="Rhea" id="RHEA:15053"/>
        <dbReference type="ChEBI" id="CHEBI:15378"/>
        <dbReference type="ChEBI" id="CHEBI:57453"/>
        <dbReference type="ChEBI" id="CHEBI:143788"/>
        <dbReference type="ChEBI" id="CHEBI:147286"/>
        <dbReference type="ChEBI" id="CHEBI:195366"/>
        <dbReference type="EC" id="2.1.2.2"/>
    </reaction>
</comment>
<dbReference type="GO" id="GO:0005829">
    <property type="term" value="C:cytosol"/>
    <property type="evidence" value="ECO:0007669"/>
    <property type="project" value="TreeGrafter"/>
</dbReference>
<comment type="caution">
    <text evidence="6">Lacks conserved residue(s) required for the propagation of feature annotation.</text>
</comment>
<dbReference type="HAMAP" id="MF_01930">
    <property type="entry name" value="PurN"/>
    <property type="match status" value="1"/>
</dbReference>
<evidence type="ECO:0000256" key="4">
    <source>
        <dbReference type="ARBA" id="ARBA00038440"/>
    </source>
</evidence>
<proteinExistence type="inferred from homology"/>
<dbReference type="RefSeq" id="WP_133532503.1">
    <property type="nucleotide sequence ID" value="NZ_SNXR01000012.1"/>
</dbReference>
<dbReference type="EMBL" id="SNXR01000012">
    <property type="protein sequence ID" value="TDP60217.1"/>
    <property type="molecule type" value="Genomic_DNA"/>
</dbReference>
<evidence type="ECO:0000313" key="9">
    <source>
        <dbReference type="Proteomes" id="UP000295260"/>
    </source>
</evidence>
<feature type="binding site" evidence="6">
    <location>
        <position position="58"/>
    </location>
    <ligand>
        <name>(6R)-10-formyltetrahydrofolate</name>
        <dbReference type="ChEBI" id="CHEBI:195366"/>
    </ligand>
</feature>
<dbReference type="GO" id="GO:0004644">
    <property type="term" value="F:phosphoribosylglycinamide formyltransferase activity"/>
    <property type="evidence" value="ECO:0007669"/>
    <property type="project" value="UniProtKB-UniRule"/>
</dbReference>
<dbReference type="InterPro" id="IPR001555">
    <property type="entry name" value="GART_AS"/>
</dbReference>
<feature type="site" description="Raises pKa of active site His" evidence="6">
    <location>
        <position position="144"/>
    </location>
</feature>
<protein>
    <recommendedName>
        <fullName evidence="6">Phosphoribosylglycinamide formyltransferase</fullName>
        <ecNumber evidence="6">2.1.2.2</ecNumber>
    </recommendedName>
    <alternativeName>
        <fullName evidence="6">5'-phosphoribosylglycinamide transformylase</fullName>
    </alternativeName>
    <alternativeName>
        <fullName evidence="6">GAR transformylase</fullName>
        <shortName evidence="6">GART</shortName>
    </alternativeName>
</protein>
<dbReference type="OrthoDB" id="9806170at2"/>
<evidence type="ECO:0000259" key="7">
    <source>
        <dbReference type="Pfam" id="PF00551"/>
    </source>
</evidence>
<dbReference type="Proteomes" id="UP000295260">
    <property type="component" value="Unassembled WGS sequence"/>
</dbReference>
<dbReference type="EC" id="2.1.2.2" evidence="6"/>
<dbReference type="CDD" id="cd08645">
    <property type="entry name" value="FMT_core_GART"/>
    <property type="match status" value="1"/>
</dbReference>
<organism evidence="8 9">
    <name type="scientific">Flavobacterium dankookense</name>
    <dbReference type="NCBI Taxonomy" id="706186"/>
    <lineage>
        <taxon>Bacteria</taxon>
        <taxon>Pseudomonadati</taxon>
        <taxon>Bacteroidota</taxon>
        <taxon>Flavobacteriia</taxon>
        <taxon>Flavobacteriales</taxon>
        <taxon>Flavobacteriaceae</taxon>
        <taxon>Flavobacterium</taxon>
    </lineage>
</organism>
<evidence type="ECO:0000313" key="8">
    <source>
        <dbReference type="EMBL" id="TDP60217.1"/>
    </source>
</evidence>
<keyword evidence="3 6" id="KW-0658">Purine biosynthesis</keyword>
<dbReference type="PANTHER" id="PTHR43369">
    <property type="entry name" value="PHOSPHORIBOSYLGLYCINAMIDE FORMYLTRANSFERASE"/>
    <property type="match status" value="1"/>
</dbReference>
<dbReference type="GO" id="GO:0006189">
    <property type="term" value="P:'de novo' IMP biosynthetic process"/>
    <property type="evidence" value="ECO:0007669"/>
    <property type="project" value="UniProtKB-UniRule"/>
</dbReference>
<evidence type="ECO:0000256" key="6">
    <source>
        <dbReference type="HAMAP-Rule" id="MF_01930"/>
    </source>
</evidence>
<accession>A0A4R6QDF2</accession>
<keyword evidence="2 6" id="KW-0808">Transferase</keyword>
<dbReference type="Gene3D" id="3.40.50.170">
    <property type="entry name" value="Formyl transferase, N-terminal domain"/>
    <property type="match status" value="1"/>
</dbReference>
<feature type="binding site" evidence="6">
    <location>
        <position position="101"/>
    </location>
    <ligand>
        <name>(6R)-10-formyltetrahydrofolate</name>
        <dbReference type="ChEBI" id="CHEBI:195366"/>
    </ligand>
</feature>
<evidence type="ECO:0000256" key="2">
    <source>
        <dbReference type="ARBA" id="ARBA00022679"/>
    </source>
</evidence>
<gene>
    <name evidence="6" type="primary">purN</name>
    <name evidence="8" type="ORF">BC748_1197</name>
</gene>
<comment type="caution">
    <text evidence="8">The sequence shown here is derived from an EMBL/GenBank/DDBJ whole genome shotgun (WGS) entry which is preliminary data.</text>
</comment>
<comment type="similarity">
    <text evidence="4 6">Belongs to the GART family.</text>
</comment>
<reference evidence="8 9" key="1">
    <citation type="submission" date="2019-03" db="EMBL/GenBank/DDBJ databases">
        <title>Genomic Encyclopedia of Archaeal and Bacterial Type Strains, Phase II (KMG-II): from individual species to whole genera.</title>
        <authorList>
            <person name="Goeker M."/>
        </authorList>
    </citation>
    <scope>NUCLEOTIDE SEQUENCE [LARGE SCALE GENOMIC DNA]</scope>
    <source>
        <strain evidence="8 9">DSM 25687</strain>
    </source>
</reference>
<comment type="function">
    <text evidence="6">Catalyzes the transfer of a formyl group from 10-formyltetrahydrofolate to 5-phospho-ribosyl-glycinamide (GAR), producing 5-phospho-ribosyl-N-formylglycinamide (FGAR) and tetrahydrofolate.</text>
</comment>
<name>A0A4R6QDF2_9FLAO</name>
<comment type="pathway">
    <text evidence="1 6">Purine metabolism; IMP biosynthesis via de novo pathway; N(2)-formyl-N(1)-(5-phospho-D-ribosyl)glycinamide from N(1)-(5-phospho-D-ribosyl)glycinamide (10-formyl THF route): step 1/1.</text>
</comment>
<evidence type="ECO:0000256" key="1">
    <source>
        <dbReference type="ARBA" id="ARBA00005054"/>
    </source>
</evidence>
<keyword evidence="9" id="KW-1185">Reference proteome</keyword>
<dbReference type="PROSITE" id="PS00373">
    <property type="entry name" value="GART"/>
    <property type="match status" value="1"/>
</dbReference>
<dbReference type="InterPro" id="IPR036477">
    <property type="entry name" value="Formyl_transf_N_sf"/>
</dbReference>
<dbReference type="SUPFAM" id="SSF53328">
    <property type="entry name" value="Formyltransferase"/>
    <property type="match status" value="1"/>
</dbReference>
<sequence>MKKIVLFASGNGSNVENIIQYFKNNDTISIVGIFTNNLHAKVLDRAKKHNIFSVIFNKSELNEGLVLEKINSLQPDLIVLAGFLLKFPEHIIKEYPNKIINIHPALLPNYGGKGMYGMNVHNAVLENNEKETGITIHFVNEHYDEGEFIFQHKVNIQNCKTAEEIATKVQELEYEFFPKAIEKLFTNH</sequence>
<dbReference type="AlphaFoldDB" id="A0A4R6QDF2"/>
<evidence type="ECO:0000256" key="3">
    <source>
        <dbReference type="ARBA" id="ARBA00022755"/>
    </source>
</evidence>
<dbReference type="PANTHER" id="PTHR43369:SF2">
    <property type="entry name" value="PHOSPHORIBOSYLGLYCINAMIDE FORMYLTRANSFERASE"/>
    <property type="match status" value="1"/>
</dbReference>
<feature type="binding site" evidence="6">
    <location>
        <begin position="12"/>
        <end position="14"/>
    </location>
    <ligand>
        <name>N(1)-(5-phospho-beta-D-ribosyl)glycinamide</name>
        <dbReference type="ChEBI" id="CHEBI:143788"/>
    </ligand>
</feature>